<dbReference type="SUPFAM" id="SSF81383">
    <property type="entry name" value="F-box domain"/>
    <property type="match status" value="1"/>
</dbReference>
<keyword evidence="3" id="KW-1185">Reference proteome</keyword>
<protein>
    <recommendedName>
        <fullName evidence="1">KIB1-4 beta-propeller domain-containing protein</fullName>
    </recommendedName>
</protein>
<dbReference type="EMBL" id="CM016556">
    <property type="protein sequence ID" value="TKW17622.1"/>
    <property type="molecule type" value="Genomic_DNA"/>
</dbReference>
<dbReference type="PANTHER" id="PTHR33165">
    <property type="entry name" value="F-BOX DOMAIN CONTAINING PROTEIN-LIKE-RELATED"/>
    <property type="match status" value="1"/>
</dbReference>
<dbReference type="InterPro" id="IPR036047">
    <property type="entry name" value="F-box-like_dom_sf"/>
</dbReference>
<dbReference type="OMA" id="WINGHIW"/>
<reference evidence="2" key="1">
    <citation type="submission" date="2019-03" db="EMBL/GenBank/DDBJ databases">
        <title>WGS assembly of Setaria viridis.</title>
        <authorList>
            <person name="Huang P."/>
            <person name="Jenkins J."/>
            <person name="Grimwood J."/>
            <person name="Barry K."/>
            <person name="Healey A."/>
            <person name="Mamidi S."/>
            <person name="Sreedasyam A."/>
            <person name="Shu S."/>
            <person name="Feldman M."/>
            <person name="Wu J."/>
            <person name="Yu Y."/>
            <person name="Chen C."/>
            <person name="Johnson J."/>
            <person name="Rokhsar D."/>
            <person name="Baxter I."/>
            <person name="Schmutz J."/>
            <person name="Brutnell T."/>
            <person name="Kellogg E."/>
        </authorList>
    </citation>
    <scope>NUCLEOTIDE SEQUENCE [LARGE SCALE GENOMIC DNA]</scope>
</reference>
<proteinExistence type="predicted"/>
<evidence type="ECO:0000313" key="2">
    <source>
        <dbReference type="EMBL" id="TKW17622.1"/>
    </source>
</evidence>
<dbReference type="Proteomes" id="UP000298652">
    <property type="component" value="Chromosome 5"/>
</dbReference>
<name>A0A4U6UPR5_SETVI</name>
<organism evidence="2 3">
    <name type="scientific">Setaria viridis</name>
    <name type="common">Green bristlegrass</name>
    <name type="synonym">Setaria italica subsp. viridis</name>
    <dbReference type="NCBI Taxonomy" id="4556"/>
    <lineage>
        <taxon>Eukaryota</taxon>
        <taxon>Viridiplantae</taxon>
        <taxon>Streptophyta</taxon>
        <taxon>Embryophyta</taxon>
        <taxon>Tracheophyta</taxon>
        <taxon>Spermatophyta</taxon>
        <taxon>Magnoliopsida</taxon>
        <taxon>Liliopsida</taxon>
        <taxon>Poales</taxon>
        <taxon>Poaceae</taxon>
        <taxon>PACMAD clade</taxon>
        <taxon>Panicoideae</taxon>
        <taxon>Panicodae</taxon>
        <taxon>Paniceae</taxon>
        <taxon>Cenchrinae</taxon>
        <taxon>Setaria</taxon>
    </lineage>
</organism>
<accession>A0A4U6UPR5</accession>
<dbReference type="Pfam" id="PF03478">
    <property type="entry name" value="Beta-prop_KIB1-4"/>
    <property type="match status" value="1"/>
</dbReference>
<dbReference type="PANTHER" id="PTHR33165:SF36">
    <property type="entry name" value="DUF295 DOMAIN-CONTAINING PROTEIN"/>
    <property type="match status" value="1"/>
</dbReference>
<dbReference type="AlphaFoldDB" id="A0A4U6UPR5"/>
<feature type="domain" description="KIB1-4 beta-propeller" evidence="1">
    <location>
        <begin position="127"/>
        <end position="287"/>
    </location>
</feature>
<sequence length="383" mass="42982">MIQDRSSKHRLLGSEPWASLPQDLLELIAWRVLAGDLLDYVRFRAVCSHWNSSTVPPRGRGLVDPRFHPRRWMLFPEGYGLYPVRHLPLFDDHIVIGSADGLLLLFRHPDTAIRLLHPFTGDIAAPTVMLCLDTKRRVAYAATGDRRWSLSAWKLPRLRAVTMSFQGKFYAMAVNSADKNNVYICRIDPPQPSAEGNHSLSLPPPRMLVKSPLDGARLVECGSELMVLGFTDVSLAHLVVYRVSDLTKGRVAPLASIGEHAIFSEVHALCISAKRFPSILGNSIICKNRSSRMVETHDFNPLLGRRAVRPAHPLVEQYDLGSDTWSPAIDEDIVHSDRTPASPYTLAHHIFTCCCRYYWNKGLIMCAAIIPNWSVKPNLRIIG</sequence>
<evidence type="ECO:0000259" key="1">
    <source>
        <dbReference type="Pfam" id="PF03478"/>
    </source>
</evidence>
<gene>
    <name evidence="2" type="ORF">SEVIR_5G380100v2</name>
</gene>
<dbReference type="InterPro" id="IPR005174">
    <property type="entry name" value="KIB1-4_b-propeller"/>
</dbReference>
<evidence type="ECO:0000313" key="3">
    <source>
        <dbReference type="Proteomes" id="UP000298652"/>
    </source>
</evidence>
<dbReference type="Gramene" id="TKW17622">
    <property type="protein sequence ID" value="TKW17622"/>
    <property type="gene ID" value="SEVIR_5G380100v2"/>
</dbReference>